<sequence>MFAASKQKTTFYLVVTHGYANTGTIYVQYKGWHALAIGINQIKRVNNPTVKALTRQPKPQHVHFTSTYLSISFNTMQDAVRPTAQAFKAIYERGYHTWSNLHQKTITEASPPWLEYLLQLETAFPHHPSFPDNLALGASFSNTVNAKGISAWNTGTSPGNCDLPPFEREFRIPVASDRPVVIEIEDLKPDSVVFSRCLGEEGNDHVALLILAWTYVLSARWAEIIPGVLGPEYTSWEAGWEEEGKADESERAFTAITTVDLGDIDDDAARWWSAVLAVEGGWKACIQNEKGHILHSPWYTKLISEHRFILSRSLKCSLPQTQYHAASFTTALHYLSSYCDFHQVVEQSHAALASTLLLPVASYDNSTVRLPTPRLAHLKSPSTHPTVPQTKKFRPWHTNLPQLDKLLTLSCNATGTKSLLTSIFYSPSIPCNTSGAFLRGTFAFLSSDLMQDQHLLLLTLAKRDPALSFLWFDLHTAAWTGTLMSFIQEPISQVPLDKAEISRADEARLLYLCHEQSYTITPLFPWEPFGSTALTDVNIDVRQHARCGTSHGLEYAGLSWRCRDTHPTSTTYFPRIPIPSRAKNGLPVLTETTNISIPYEKLDEDEDDENSEMVTRNIFTWLRDEDGFPIAERAIREHDWIDNLTDDDDDNDEPVTGHAKSSVGGNLHGWLLKTMTGRCNSL</sequence>
<keyword evidence="2" id="KW-1185">Reference proteome</keyword>
<evidence type="ECO:0000313" key="1">
    <source>
        <dbReference type="EMBL" id="KAF4630954.1"/>
    </source>
</evidence>
<reference evidence="1 2" key="1">
    <citation type="submission" date="2020-03" db="EMBL/GenBank/DDBJ databases">
        <title>Draft Genome Sequence of Cudoniella acicularis.</title>
        <authorList>
            <person name="Buettner E."/>
            <person name="Kellner H."/>
        </authorList>
    </citation>
    <scope>NUCLEOTIDE SEQUENCE [LARGE SCALE GENOMIC DNA]</scope>
    <source>
        <strain evidence="1 2">DSM 108380</strain>
    </source>
</reference>
<protein>
    <submittedName>
        <fullName evidence="1">Uncharacterized protein</fullName>
    </submittedName>
</protein>
<proteinExistence type="predicted"/>
<dbReference type="EMBL" id="JAAMPI010000493">
    <property type="protein sequence ID" value="KAF4630954.1"/>
    <property type="molecule type" value="Genomic_DNA"/>
</dbReference>
<name>A0A8H4RLN4_9HELO</name>
<organism evidence="1 2">
    <name type="scientific">Cudoniella acicularis</name>
    <dbReference type="NCBI Taxonomy" id="354080"/>
    <lineage>
        <taxon>Eukaryota</taxon>
        <taxon>Fungi</taxon>
        <taxon>Dikarya</taxon>
        <taxon>Ascomycota</taxon>
        <taxon>Pezizomycotina</taxon>
        <taxon>Leotiomycetes</taxon>
        <taxon>Helotiales</taxon>
        <taxon>Tricladiaceae</taxon>
        <taxon>Cudoniella</taxon>
    </lineage>
</organism>
<gene>
    <name evidence="1" type="ORF">G7Y89_g7181</name>
</gene>
<comment type="caution">
    <text evidence="1">The sequence shown here is derived from an EMBL/GenBank/DDBJ whole genome shotgun (WGS) entry which is preliminary data.</text>
</comment>
<dbReference type="AlphaFoldDB" id="A0A8H4RLN4"/>
<dbReference type="OrthoDB" id="3549294at2759"/>
<dbReference type="Proteomes" id="UP000566819">
    <property type="component" value="Unassembled WGS sequence"/>
</dbReference>
<evidence type="ECO:0000313" key="2">
    <source>
        <dbReference type="Proteomes" id="UP000566819"/>
    </source>
</evidence>
<accession>A0A8H4RLN4</accession>